<dbReference type="PANTHER" id="PTHR46558">
    <property type="entry name" value="TRACRIPTIONAL REGULATORY PROTEIN-RELATED-RELATED"/>
    <property type="match status" value="1"/>
</dbReference>
<sequence>MLENNIKKLRKIQGITQEEMSKHLGISRAALSRIETGSYLPSAKTMQKVSDYLNEPLGHIFFNPNVSKNNTREYEQ</sequence>
<dbReference type="EMBL" id="AFPZ01000014">
    <property type="protein sequence ID" value="EGQ27530.1"/>
    <property type="molecule type" value="Genomic_DNA"/>
</dbReference>
<dbReference type="SMART" id="SM00530">
    <property type="entry name" value="HTH_XRE"/>
    <property type="match status" value="1"/>
</dbReference>
<comment type="caution">
    <text evidence="3">The sequence shown here is derived from an EMBL/GenBank/DDBJ whole genome shotgun (WGS) entry which is preliminary data.</text>
</comment>
<evidence type="ECO:0000313" key="4">
    <source>
        <dbReference type="Proteomes" id="UP000005316"/>
    </source>
</evidence>
<dbReference type="Gene3D" id="1.10.260.40">
    <property type="entry name" value="lambda repressor-like DNA-binding domains"/>
    <property type="match status" value="1"/>
</dbReference>
<dbReference type="Proteomes" id="UP000005316">
    <property type="component" value="Unassembled WGS sequence"/>
</dbReference>
<dbReference type="OrthoDB" id="6386941at2"/>
<dbReference type="InterPro" id="IPR010982">
    <property type="entry name" value="Lambda_DNA-bd_dom_sf"/>
</dbReference>
<dbReference type="AlphaFoldDB" id="F9DNN7"/>
<dbReference type="eggNOG" id="COG1476">
    <property type="taxonomic scope" value="Bacteria"/>
</dbReference>
<gene>
    <name evidence="3" type="ORF">HMPREF9372_0417</name>
</gene>
<dbReference type="PROSITE" id="PS50943">
    <property type="entry name" value="HTH_CROC1"/>
    <property type="match status" value="1"/>
</dbReference>
<proteinExistence type="predicted"/>
<dbReference type="InterPro" id="IPR001387">
    <property type="entry name" value="Cro/C1-type_HTH"/>
</dbReference>
<evidence type="ECO:0000256" key="1">
    <source>
        <dbReference type="ARBA" id="ARBA00023125"/>
    </source>
</evidence>
<dbReference type="RefSeq" id="WP_009497101.1">
    <property type="nucleotide sequence ID" value="NZ_GL982997.1"/>
</dbReference>
<organism evidence="3 4">
    <name type="scientific">Sporosarcina newyorkensis 2681</name>
    <dbReference type="NCBI Taxonomy" id="1027292"/>
    <lineage>
        <taxon>Bacteria</taxon>
        <taxon>Bacillati</taxon>
        <taxon>Bacillota</taxon>
        <taxon>Bacilli</taxon>
        <taxon>Bacillales</taxon>
        <taxon>Caryophanaceae</taxon>
        <taxon>Sporosarcina</taxon>
    </lineage>
</organism>
<keyword evidence="1" id="KW-0238">DNA-binding</keyword>
<dbReference type="PANTHER" id="PTHR46558:SF4">
    <property type="entry name" value="DNA-BIDING PHAGE PROTEIN"/>
    <property type="match status" value="1"/>
</dbReference>
<accession>F9DNN7</accession>
<feature type="domain" description="HTH cro/C1-type" evidence="2">
    <location>
        <begin position="6"/>
        <end position="60"/>
    </location>
</feature>
<evidence type="ECO:0000313" key="3">
    <source>
        <dbReference type="EMBL" id="EGQ27530.1"/>
    </source>
</evidence>
<dbReference type="CDD" id="cd00093">
    <property type="entry name" value="HTH_XRE"/>
    <property type="match status" value="1"/>
</dbReference>
<dbReference type="Pfam" id="PF01381">
    <property type="entry name" value="HTH_3"/>
    <property type="match status" value="1"/>
</dbReference>
<dbReference type="GO" id="GO:0003677">
    <property type="term" value="F:DNA binding"/>
    <property type="evidence" value="ECO:0007669"/>
    <property type="project" value="UniProtKB-KW"/>
</dbReference>
<dbReference type="HOGENOM" id="CLU_066192_44_5_9"/>
<name>F9DNN7_9BACL</name>
<protein>
    <submittedName>
        <fullName evidence="3">XRE family transcriptional regulator</fullName>
    </submittedName>
</protein>
<evidence type="ECO:0000259" key="2">
    <source>
        <dbReference type="PROSITE" id="PS50943"/>
    </source>
</evidence>
<dbReference type="SUPFAM" id="SSF47413">
    <property type="entry name" value="lambda repressor-like DNA-binding domains"/>
    <property type="match status" value="1"/>
</dbReference>
<reference evidence="3 4" key="1">
    <citation type="submission" date="2011-04" db="EMBL/GenBank/DDBJ databases">
        <authorList>
            <person name="Muzny D."/>
            <person name="Qin X."/>
            <person name="Deng J."/>
            <person name="Jiang H."/>
            <person name="Liu Y."/>
            <person name="Qu J."/>
            <person name="Song X.-Z."/>
            <person name="Zhang L."/>
            <person name="Thornton R."/>
            <person name="Coyle M."/>
            <person name="Francisco L."/>
            <person name="Jackson L."/>
            <person name="Javaid M."/>
            <person name="Korchina V."/>
            <person name="Kovar C."/>
            <person name="Mata R."/>
            <person name="Mathew T."/>
            <person name="Ngo R."/>
            <person name="Nguyen L."/>
            <person name="Nguyen N."/>
            <person name="Okwuonu G."/>
            <person name="Ongeri F."/>
            <person name="Pham C."/>
            <person name="Simmons D."/>
            <person name="Wilczek-Boney K."/>
            <person name="Hale W."/>
            <person name="Jakkamsetti A."/>
            <person name="Pham P."/>
            <person name="Ruth R."/>
            <person name="San Lucas F."/>
            <person name="Warren J."/>
            <person name="Zhang J."/>
            <person name="Zhao Z."/>
            <person name="Zhou C."/>
            <person name="Zhu D."/>
            <person name="Lee S."/>
            <person name="Bess C."/>
            <person name="Blankenburg K."/>
            <person name="Forbes L."/>
            <person name="Fu Q."/>
            <person name="Gubbala S."/>
            <person name="Hirani K."/>
            <person name="Jayaseelan J.C."/>
            <person name="Lara F."/>
            <person name="Munidasa M."/>
            <person name="Palculict T."/>
            <person name="Patil S."/>
            <person name="Pu L.-L."/>
            <person name="Saada N."/>
            <person name="Tang L."/>
            <person name="Weissenberger G."/>
            <person name="Zhu Y."/>
            <person name="Hemphill L."/>
            <person name="Shang Y."/>
            <person name="Youmans B."/>
            <person name="Ayvaz T."/>
            <person name="Ross M."/>
            <person name="Santibanez J."/>
            <person name="Aqrawi P."/>
            <person name="Gross S."/>
            <person name="Joshi V."/>
            <person name="Fowler G."/>
            <person name="Nazareth L."/>
            <person name="Reid J."/>
            <person name="Worley K."/>
            <person name="Petrosino J."/>
            <person name="Highlander S."/>
            <person name="Gibbs R."/>
        </authorList>
    </citation>
    <scope>NUCLEOTIDE SEQUENCE [LARGE SCALE GENOMIC DNA]</scope>
    <source>
        <strain evidence="3 4">2681</strain>
    </source>
</reference>